<dbReference type="GO" id="GO:0005829">
    <property type="term" value="C:cytosol"/>
    <property type="evidence" value="ECO:0007669"/>
    <property type="project" value="TreeGrafter"/>
</dbReference>
<dbReference type="InterPro" id="IPR050164">
    <property type="entry name" value="Peptidase_C19"/>
</dbReference>
<protein>
    <recommendedName>
        <fullName evidence="1">USP domain-containing protein</fullName>
    </recommendedName>
</protein>
<dbReference type="GO" id="GO:0016579">
    <property type="term" value="P:protein deubiquitination"/>
    <property type="evidence" value="ECO:0007669"/>
    <property type="project" value="InterPro"/>
</dbReference>
<dbReference type="Proteomes" id="UP000694557">
    <property type="component" value="Unassembled WGS sequence"/>
</dbReference>
<evidence type="ECO:0000313" key="2">
    <source>
        <dbReference type="Ensembl" id="ENSOKIP00005080217.1"/>
    </source>
</evidence>
<dbReference type="InterPro" id="IPR028889">
    <property type="entry name" value="USP"/>
</dbReference>
<accession>A0A8C7J1K5</accession>
<dbReference type="Ensembl" id="ENSOKIT00005085456.1">
    <property type="protein sequence ID" value="ENSOKIP00005080217.1"/>
    <property type="gene ID" value="ENSOKIG00005034589.1"/>
</dbReference>
<dbReference type="PANTHER" id="PTHR24006">
    <property type="entry name" value="UBIQUITIN CARBOXYL-TERMINAL HYDROLASE"/>
    <property type="match status" value="1"/>
</dbReference>
<dbReference type="Pfam" id="PF00443">
    <property type="entry name" value="UCH"/>
    <property type="match status" value="1"/>
</dbReference>
<dbReference type="Ensembl" id="ENSOKIT00005083258.1">
    <property type="protein sequence ID" value="ENSOKIP00005078113.1"/>
    <property type="gene ID" value="ENSOKIG00005033794.1"/>
</dbReference>
<evidence type="ECO:0000259" key="1">
    <source>
        <dbReference type="PROSITE" id="PS50235"/>
    </source>
</evidence>
<dbReference type="Gene3D" id="3.90.70.10">
    <property type="entry name" value="Cysteine proteinases"/>
    <property type="match status" value="1"/>
</dbReference>
<sequence length="389" mass="43741">MFSDQCKNLTGLCTTMVSKHLPDSNLCKWLCNLSTGTSTSQVLTDSIGTRYPKLLSTGSHRNLCRCSAKADWSPCPPYTMRGLINYGAYCSINSVVQVLCGTRELREFILQVDGQDPRSPNSVAVRLKCLIYDMTKGNASPCDPSLLVNAMTLYRGAPFDVQEDSDVVFKCIINALADDCGIAKRIGSLWDIENENRVRCLRCNTVQSTLNKSNTITVLIGDNLPTELQQYIKLYTDITFTTCDYHCTHCHTGTQIEITSKVVTLPQVVCMRIERVRNIGRDTTDIVKTGTRFAFPETLDLKYIMKDPEAPVATVYKLYAVVAHRGTHYCGHYTAYVRDDNNIWYLADDSHVRVCSWEDVKSTYEAGSMLYNGVAYMLMYHKQLPHCVT</sequence>
<dbReference type="InterPro" id="IPR001394">
    <property type="entry name" value="Peptidase_C19_UCH"/>
</dbReference>
<dbReference type="SUPFAM" id="SSF54001">
    <property type="entry name" value="Cysteine proteinases"/>
    <property type="match status" value="1"/>
</dbReference>
<name>A0A8C7J1K5_ONCKI</name>
<dbReference type="CDD" id="cd02257">
    <property type="entry name" value="Peptidase_C19"/>
    <property type="match status" value="1"/>
</dbReference>
<dbReference type="PROSITE" id="PS50235">
    <property type="entry name" value="USP_3"/>
    <property type="match status" value="1"/>
</dbReference>
<dbReference type="InterPro" id="IPR018200">
    <property type="entry name" value="USP_CS"/>
</dbReference>
<feature type="domain" description="USP" evidence="1">
    <location>
        <begin position="81"/>
        <end position="383"/>
    </location>
</feature>
<dbReference type="GO" id="GO:0005634">
    <property type="term" value="C:nucleus"/>
    <property type="evidence" value="ECO:0007669"/>
    <property type="project" value="TreeGrafter"/>
</dbReference>
<keyword evidence="3" id="KW-1185">Reference proteome</keyword>
<reference evidence="2" key="1">
    <citation type="submission" date="2025-05" db="UniProtKB">
        <authorList>
            <consortium name="Ensembl"/>
        </authorList>
    </citation>
    <scope>IDENTIFICATION</scope>
</reference>
<evidence type="ECO:0000313" key="3">
    <source>
        <dbReference type="Proteomes" id="UP000694557"/>
    </source>
</evidence>
<dbReference type="GeneTree" id="ENSGT00940000168139"/>
<dbReference type="InterPro" id="IPR038765">
    <property type="entry name" value="Papain-like_cys_pep_sf"/>
</dbReference>
<organism evidence="2 3">
    <name type="scientific">Oncorhynchus kisutch</name>
    <name type="common">Coho salmon</name>
    <name type="synonym">Salmo kisutch</name>
    <dbReference type="NCBI Taxonomy" id="8019"/>
    <lineage>
        <taxon>Eukaryota</taxon>
        <taxon>Metazoa</taxon>
        <taxon>Chordata</taxon>
        <taxon>Craniata</taxon>
        <taxon>Vertebrata</taxon>
        <taxon>Euteleostomi</taxon>
        <taxon>Actinopterygii</taxon>
        <taxon>Neopterygii</taxon>
        <taxon>Teleostei</taxon>
        <taxon>Protacanthopterygii</taxon>
        <taxon>Salmoniformes</taxon>
        <taxon>Salmonidae</taxon>
        <taxon>Salmoninae</taxon>
        <taxon>Oncorhynchus</taxon>
    </lineage>
</organism>
<proteinExistence type="predicted"/>
<dbReference type="PROSITE" id="PS00973">
    <property type="entry name" value="USP_2"/>
    <property type="match status" value="1"/>
</dbReference>
<dbReference type="AlphaFoldDB" id="A0A8C7J1K5"/>
<dbReference type="GO" id="GO:0004843">
    <property type="term" value="F:cysteine-type deubiquitinase activity"/>
    <property type="evidence" value="ECO:0007669"/>
    <property type="project" value="InterPro"/>
</dbReference>